<comment type="caution">
    <text evidence="3">The sequence shown here is derived from an EMBL/GenBank/DDBJ whole genome shotgun (WGS) entry which is preliminary data.</text>
</comment>
<dbReference type="AlphaFoldDB" id="A0A9P9BLA9"/>
<organism evidence="3 4">
    <name type="scientific">Microdochium trichocladiopsis</name>
    <dbReference type="NCBI Taxonomy" id="1682393"/>
    <lineage>
        <taxon>Eukaryota</taxon>
        <taxon>Fungi</taxon>
        <taxon>Dikarya</taxon>
        <taxon>Ascomycota</taxon>
        <taxon>Pezizomycotina</taxon>
        <taxon>Sordariomycetes</taxon>
        <taxon>Xylariomycetidae</taxon>
        <taxon>Xylariales</taxon>
        <taxon>Microdochiaceae</taxon>
        <taxon>Microdochium</taxon>
    </lineage>
</organism>
<feature type="compositionally biased region" description="Polar residues" evidence="1">
    <location>
        <begin position="95"/>
        <end position="109"/>
    </location>
</feature>
<evidence type="ECO:0000313" key="3">
    <source>
        <dbReference type="EMBL" id="KAH7027892.1"/>
    </source>
</evidence>
<evidence type="ECO:0000313" key="4">
    <source>
        <dbReference type="Proteomes" id="UP000756346"/>
    </source>
</evidence>
<feature type="compositionally biased region" description="Low complexity" evidence="1">
    <location>
        <begin position="35"/>
        <end position="50"/>
    </location>
</feature>
<reference evidence="3" key="1">
    <citation type="journal article" date="2021" name="Nat. Commun.">
        <title>Genetic determinants of endophytism in the Arabidopsis root mycobiome.</title>
        <authorList>
            <person name="Mesny F."/>
            <person name="Miyauchi S."/>
            <person name="Thiergart T."/>
            <person name="Pickel B."/>
            <person name="Atanasova L."/>
            <person name="Karlsson M."/>
            <person name="Huettel B."/>
            <person name="Barry K.W."/>
            <person name="Haridas S."/>
            <person name="Chen C."/>
            <person name="Bauer D."/>
            <person name="Andreopoulos W."/>
            <person name="Pangilinan J."/>
            <person name="LaButti K."/>
            <person name="Riley R."/>
            <person name="Lipzen A."/>
            <person name="Clum A."/>
            <person name="Drula E."/>
            <person name="Henrissat B."/>
            <person name="Kohler A."/>
            <person name="Grigoriev I.V."/>
            <person name="Martin F.M."/>
            <person name="Hacquard S."/>
        </authorList>
    </citation>
    <scope>NUCLEOTIDE SEQUENCE</scope>
    <source>
        <strain evidence="3">MPI-CAGE-CH-0230</strain>
    </source>
</reference>
<accession>A0A9P9BLA9</accession>
<gene>
    <name evidence="3" type="ORF">B0I36DRAFT_351360</name>
</gene>
<dbReference type="EMBL" id="JAGTJQ010000007">
    <property type="protein sequence ID" value="KAH7027892.1"/>
    <property type="molecule type" value="Genomic_DNA"/>
</dbReference>
<sequence length="120" mass="12489">MGRPCSPPATQLRRHLHLLLVLRIAAAKPTSAPVSSTSQSHTGSSPSSTTRHQPRALAIANPSRRTPAQGLAPLPSPRALKPRSSSPDTKARPVRSTSQAGASGQTHSPATVEEPGLDRA</sequence>
<protein>
    <recommendedName>
        <fullName evidence="5">Secreted protein</fullName>
    </recommendedName>
</protein>
<name>A0A9P9BLA9_9PEZI</name>
<dbReference type="RefSeq" id="XP_046010691.1">
    <property type="nucleotide sequence ID" value="XM_046157004.1"/>
</dbReference>
<feature type="region of interest" description="Disordered" evidence="1">
    <location>
        <begin position="28"/>
        <end position="120"/>
    </location>
</feature>
<dbReference type="GeneID" id="70186550"/>
<keyword evidence="4" id="KW-1185">Reference proteome</keyword>
<keyword evidence="2" id="KW-0732">Signal</keyword>
<evidence type="ECO:0008006" key="5">
    <source>
        <dbReference type="Google" id="ProtNLM"/>
    </source>
</evidence>
<evidence type="ECO:0000256" key="2">
    <source>
        <dbReference type="SAM" id="SignalP"/>
    </source>
</evidence>
<evidence type="ECO:0000256" key="1">
    <source>
        <dbReference type="SAM" id="MobiDB-lite"/>
    </source>
</evidence>
<feature type="signal peptide" evidence="2">
    <location>
        <begin position="1"/>
        <end position="27"/>
    </location>
</feature>
<dbReference type="Proteomes" id="UP000756346">
    <property type="component" value="Unassembled WGS sequence"/>
</dbReference>
<feature type="chain" id="PRO_5040181345" description="Secreted protein" evidence="2">
    <location>
        <begin position="28"/>
        <end position="120"/>
    </location>
</feature>
<proteinExistence type="predicted"/>